<dbReference type="OMA" id="HNEGYIR"/>
<dbReference type="GO" id="GO:0048188">
    <property type="term" value="C:Set1C/COMPASS complex"/>
    <property type="evidence" value="ECO:0007669"/>
    <property type="project" value="TreeGrafter"/>
</dbReference>
<dbReference type="InterPro" id="IPR001680">
    <property type="entry name" value="WD40_rpt"/>
</dbReference>
<reference evidence="6 7" key="1">
    <citation type="submission" date="2014-11" db="EMBL/GenBank/DDBJ databases">
        <authorList>
            <person name="Zhu J."/>
            <person name="Qi W."/>
            <person name="Song R."/>
        </authorList>
    </citation>
    <scope>NUCLEOTIDE SEQUENCE [LARGE SCALE GENOMIC DNA]</scope>
</reference>
<dbReference type="GO" id="GO:0003682">
    <property type="term" value="F:chromatin binding"/>
    <property type="evidence" value="ECO:0007669"/>
    <property type="project" value="TreeGrafter"/>
</dbReference>
<dbReference type="GO" id="GO:0016070">
    <property type="term" value="P:RNA metabolic process"/>
    <property type="evidence" value="ECO:0007669"/>
    <property type="project" value="UniProtKB-ARBA"/>
</dbReference>
<keyword evidence="7" id="KW-1185">Reference proteome</keyword>
<evidence type="ECO:0000256" key="1">
    <source>
        <dbReference type="ARBA" id="ARBA00004123"/>
    </source>
</evidence>
<dbReference type="SMART" id="SM00320">
    <property type="entry name" value="WD40"/>
    <property type="match status" value="5"/>
</dbReference>
<keyword evidence="3" id="KW-0853">WD repeat</keyword>
<dbReference type="OrthoDB" id="27537at2759"/>
<dbReference type="Proteomes" id="UP000041254">
    <property type="component" value="Unassembled WGS sequence"/>
</dbReference>
<comment type="similarity">
    <text evidence="2">Belongs to the WD repeat SWD2 family.</text>
</comment>
<proteinExistence type="inferred from homology"/>
<evidence type="ECO:0000256" key="2">
    <source>
        <dbReference type="ARBA" id="ARBA00005616"/>
    </source>
</evidence>
<dbReference type="InterPro" id="IPR015943">
    <property type="entry name" value="WD40/YVTN_repeat-like_dom_sf"/>
</dbReference>
<dbReference type="VEuPathDB" id="CryptoDB:Vbra_8562"/>
<comment type="subcellular location">
    <subcellularLocation>
        <location evidence="1">Nucleus</location>
    </subcellularLocation>
</comment>
<evidence type="ECO:0000313" key="6">
    <source>
        <dbReference type="EMBL" id="CEM04129.1"/>
    </source>
</evidence>
<evidence type="ECO:0008006" key="8">
    <source>
        <dbReference type="Google" id="ProtNLM"/>
    </source>
</evidence>
<dbReference type="Pfam" id="PF00400">
    <property type="entry name" value="WD40"/>
    <property type="match status" value="1"/>
</dbReference>
<evidence type="ECO:0000256" key="3">
    <source>
        <dbReference type="ARBA" id="ARBA00022574"/>
    </source>
</evidence>
<accession>A0A0G4EXU0</accession>
<dbReference type="EMBL" id="CDMY01000347">
    <property type="protein sequence ID" value="CEM04129.1"/>
    <property type="molecule type" value="Genomic_DNA"/>
</dbReference>
<dbReference type="InterPro" id="IPR037867">
    <property type="entry name" value="Swd2/WDR82"/>
</dbReference>
<dbReference type="SUPFAM" id="SSF50978">
    <property type="entry name" value="WD40 repeat-like"/>
    <property type="match status" value="1"/>
</dbReference>
<dbReference type="Gene3D" id="2.130.10.10">
    <property type="entry name" value="YVTN repeat-like/Quinoprotein amine dehydrogenase"/>
    <property type="match status" value="2"/>
</dbReference>
<dbReference type="InParanoid" id="A0A0G4EXU0"/>
<evidence type="ECO:0000313" key="7">
    <source>
        <dbReference type="Proteomes" id="UP000041254"/>
    </source>
</evidence>
<sequence>MMPPPLPAADHPSSRLQLTSDVVRSLCVAWVSREGTVQRKGLDFSPDDGSFLLAPTMIDVHVYRTTLHHTDEPKLVQRLPSGHLGIAAARFTRRGPQHILTAPANQEDASLRLWDLQLNLYTRIFPLPAPAVHLAMHPSKDLVLACCADSCVRLFSLNDTQPLARFASHSSPPAAAFDKEGIVFACASGRQVHLFDTNSYKESAFAGFDLSDRLPRHAHITSLLFSPAADHLLVGASTSDLLLLDAIYGRTLNALRGSSYDIENGSASRTTPPPPPAAFSPDGQFVFCGSDESPSLDVWEALGGRVGRLDGHTQQPRFLAFHPTRAVLASASCDVALWLPKTPP</sequence>
<keyword evidence="4" id="KW-0677">Repeat</keyword>
<evidence type="ECO:0000256" key="5">
    <source>
        <dbReference type="ARBA" id="ARBA00023242"/>
    </source>
</evidence>
<protein>
    <recommendedName>
        <fullName evidence="8">Anaphase-promoting complex subunit 4 WD40 domain-containing protein</fullName>
    </recommendedName>
</protein>
<keyword evidence="5" id="KW-0539">Nucleus</keyword>
<name>A0A0G4EXU0_VITBC</name>
<dbReference type="AlphaFoldDB" id="A0A0G4EXU0"/>
<organism evidence="6 7">
    <name type="scientific">Vitrella brassicaformis (strain CCMP3155)</name>
    <dbReference type="NCBI Taxonomy" id="1169540"/>
    <lineage>
        <taxon>Eukaryota</taxon>
        <taxon>Sar</taxon>
        <taxon>Alveolata</taxon>
        <taxon>Colpodellida</taxon>
        <taxon>Vitrellaceae</taxon>
        <taxon>Vitrella</taxon>
    </lineage>
</organism>
<dbReference type="InterPro" id="IPR036322">
    <property type="entry name" value="WD40_repeat_dom_sf"/>
</dbReference>
<dbReference type="STRING" id="1169540.A0A0G4EXU0"/>
<evidence type="ECO:0000256" key="4">
    <source>
        <dbReference type="ARBA" id="ARBA00022737"/>
    </source>
</evidence>
<dbReference type="PANTHER" id="PTHR19861:SF0">
    <property type="entry name" value="WD REPEAT-CONTAINING PROTEIN 82"/>
    <property type="match status" value="1"/>
</dbReference>
<dbReference type="PANTHER" id="PTHR19861">
    <property type="entry name" value="WD40 REPEAT PROTEIN SWD2"/>
    <property type="match status" value="1"/>
</dbReference>
<dbReference type="PhylomeDB" id="A0A0G4EXU0"/>
<gene>
    <name evidence="6" type="ORF">Vbra_8562</name>
</gene>